<accession>A0A1I3E594</accession>
<evidence type="ECO:0000313" key="2">
    <source>
        <dbReference type="Proteomes" id="UP000183639"/>
    </source>
</evidence>
<dbReference type="AlphaFoldDB" id="A0A1I3E594"/>
<dbReference type="Proteomes" id="UP000183639">
    <property type="component" value="Unassembled WGS sequence"/>
</dbReference>
<evidence type="ECO:0000313" key="1">
    <source>
        <dbReference type="EMBL" id="SFH93871.1"/>
    </source>
</evidence>
<sequence length="512" mass="60197">MSNVYVLVEHFYESDFNYDMILPQNVVEKYLRRKAWQGADDEELRRIWVLISLLLSYVEQLHLYSLESLTINDLHEVIYRYAQDDKEFVLEEAPVMKIVALIEDFFSFACKNSPKEDLRSFLHDVKQSFYLQKNFVMPPRRMQDEFYNSLEHQDEVSDEDMQQLNQMMDALLHRMDDFFQQAKYRSDMDRAMTMFVGPDGDTYSRLPEEDQQSFWIGFWDFFLFDYHMLASDETPIRFYYRLEKENLSAAECDILLDLMQAKFGIYALDYYDVDFVSCHNLLTDEPIELPMPILMDGGIDDCLLYGHVHNKGVMMLNYVTILPASRKLQRRMRQEIFKQYELFKYQQPEATLEAFLVREAGAVRHTMNILAHFAQLNVVPNHVVKPPVKRTGNVIWQLSEEDRRGLVRFSLKFGISKYSAQLVCRLFSDYIAALGQAYELVDKSVLVTAVFLKFAEINGSDVVSVPEIVKFLGTSAEDVFACMDDVRVQLGTVRFDPRYLTEEGFIRSLYWE</sequence>
<dbReference type="OrthoDB" id="2375094at2"/>
<dbReference type="RefSeq" id="WP_075442904.1">
    <property type="nucleotide sequence ID" value="NZ_FOQK01000009.1"/>
</dbReference>
<organism evidence="1 2">
    <name type="scientific">Selenomonas ruminantium</name>
    <dbReference type="NCBI Taxonomy" id="971"/>
    <lineage>
        <taxon>Bacteria</taxon>
        <taxon>Bacillati</taxon>
        <taxon>Bacillota</taxon>
        <taxon>Negativicutes</taxon>
        <taxon>Selenomonadales</taxon>
        <taxon>Selenomonadaceae</taxon>
        <taxon>Selenomonas</taxon>
    </lineage>
</organism>
<proteinExistence type="predicted"/>
<reference evidence="1 2" key="1">
    <citation type="submission" date="2016-10" db="EMBL/GenBank/DDBJ databases">
        <authorList>
            <person name="de Groot N.N."/>
        </authorList>
    </citation>
    <scope>NUCLEOTIDE SEQUENCE [LARGE SCALE GENOMIC DNA]</scope>
    <source>
        <strain evidence="1 2">Z108</strain>
    </source>
</reference>
<gene>
    <name evidence="1" type="ORF">SAMN04487861_1092</name>
</gene>
<name>A0A1I3E594_SELRU</name>
<dbReference type="EMBL" id="FOQK01000009">
    <property type="protein sequence ID" value="SFH93871.1"/>
    <property type="molecule type" value="Genomic_DNA"/>
</dbReference>
<protein>
    <submittedName>
        <fullName evidence="1">Uncharacterized protein</fullName>
    </submittedName>
</protein>